<dbReference type="EMBL" id="WOCE01000023">
    <property type="protein sequence ID" value="KAE9587527.1"/>
    <property type="molecule type" value="Genomic_DNA"/>
</dbReference>
<evidence type="ECO:0000313" key="3">
    <source>
        <dbReference type="Proteomes" id="UP000447434"/>
    </source>
</evidence>
<dbReference type="InterPro" id="IPR001280">
    <property type="entry name" value="PSI_PsaA/B"/>
</dbReference>
<sequence>MYNAILVVIFHFCCKMQSDVWGSISDQGVVIHITREILHRVPLPLMGGSTMSYGRKHPSLMTLFSGCGYWQELIESVILAHNKLKVAPSTQPRSLSIV</sequence>
<comment type="caution">
    <text evidence="2">The sequence shown here is derived from an EMBL/GenBank/DDBJ whole genome shotgun (WGS) entry which is preliminary data.</text>
</comment>
<dbReference type="OrthoDB" id="349at2759"/>
<reference evidence="3" key="1">
    <citation type="journal article" date="2020" name="Nat. Commun.">
        <title>Genome sequence of the cluster root forming white lupin.</title>
        <authorList>
            <person name="Hufnagel B."/>
            <person name="Marques A."/>
            <person name="Soriano A."/>
            <person name="Marques L."/>
            <person name="Divol F."/>
            <person name="Doumas P."/>
            <person name="Sallet E."/>
            <person name="Mancinotti D."/>
            <person name="Carrere S."/>
            <person name="Marande W."/>
            <person name="Arribat S."/>
            <person name="Keller J."/>
            <person name="Huneau C."/>
            <person name="Blein T."/>
            <person name="Aime D."/>
            <person name="Laguerre M."/>
            <person name="Taylor J."/>
            <person name="Schubert V."/>
            <person name="Nelson M."/>
            <person name="Geu-Flores F."/>
            <person name="Crespi M."/>
            <person name="Gallardo-Guerrero K."/>
            <person name="Delaux P.-M."/>
            <person name="Salse J."/>
            <person name="Berges H."/>
            <person name="Guyot R."/>
            <person name="Gouzy J."/>
            <person name="Peret B."/>
        </authorList>
    </citation>
    <scope>NUCLEOTIDE SEQUENCE [LARGE SCALE GENOMIC DNA]</scope>
    <source>
        <strain evidence="3">cv. Amiga</strain>
    </source>
</reference>
<dbReference type="AlphaFoldDB" id="A0A6A4NLJ3"/>
<dbReference type="InterPro" id="IPR036408">
    <property type="entry name" value="PSI_PsaA/B_sf"/>
</dbReference>
<dbReference type="SUPFAM" id="SSF81558">
    <property type="entry name" value="Photosystem I subunits PsaA/PsaB"/>
    <property type="match status" value="1"/>
</dbReference>
<protein>
    <submittedName>
        <fullName evidence="2">Putative photosystem I</fullName>
    </submittedName>
</protein>
<dbReference type="Pfam" id="PF00223">
    <property type="entry name" value="PsaA_PsaB"/>
    <property type="match status" value="1"/>
</dbReference>
<feature type="signal peptide" evidence="1">
    <location>
        <begin position="1"/>
        <end position="18"/>
    </location>
</feature>
<evidence type="ECO:0000256" key="1">
    <source>
        <dbReference type="SAM" id="SignalP"/>
    </source>
</evidence>
<dbReference type="GO" id="GO:0009535">
    <property type="term" value="C:chloroplast thylakoid membrane"/>
    <property type="evidence" value="ECO:0007669"/>
    <property type="project" value="TreeGrafter"/>
</dbReference>
<gene>
    <name evidence="2" type="ORF">Lalb_Chr23g0274661</name>
</gene>
<organism evidence="2 3">
    <name type="scientific">Lupinus albus</name>
    <name type="common">White lupine</name>
    <name type="synonym">Lupinus termis</name>
    <dbReference type="NCBI Taxonomy" id="3870"/>
    <lineage>
        <taxon>Eukaryota</taxon>
        <taxon>Viridiplantae</taxon>
        <taxon>Streptophyta</taxon>
        <taxon>Embryophyta</taxon>
        <taxon>Tracheophyta</taxon>
        <taxon>Spermatophyta</taxon>
        <taxon>Magnoliopsida</taxon>
        <taxon>eudicotyledons</taxon>
        <taxon>Gunneridae</taxon>
        <taxon>Pentapetalae</taxon>
        <taxon>rosids</taxon>
        <taxon>fabids</taxon>
        <taxon>Fabales</taxon>
        <taxon>Fabaceae</taxon>
        <taxon>Papilionoideae</taxon>
        <taxon>50 kb inversion clade</taxon>
        <taxon>genistoids sensu lato</taxon>
        <taxon>core genistoids</taxon>
        <taxon>Genisteae</taxon>
        <taxon>Lupinus</taxon>
    </lineage>
</organism>
<dbReference type="Gene3D" id="1.20.1130.10">
    <property type="entry name" value="Photosystem I PsaA/PsaB"/>
    <property type="match status" value="2"/>
</dbReference>
<keyword evidence="1" id="KW-0732">Signal</keyword>
<dbReference type="PANTHER" id="PTHR30128">
    <property type="entry name" value="OUTER MEMBRANE PROTEIN, OMPA-RELATED"/>
    <property type="match status" value="1"/>
</dbReference>
<keyword evidence="3" id="KW-1185">Reference proteome</keyword>
<proteinExistence type="predicted"/>
<dbReference type="GO" id="GO:0015979">
    <property type="term" value="P:photosynthesis"/>
    <property type="evidence" value="ECO:0007669"/>
    <property type="project" value="InterPro"/>
</dbReference>
<feature type="chain" id="PRO_5025690868" evidence="1">
    <location>
        <begin position="19"/>
        <end position="98"/>
    </location>
</feature>
<accession>A0A6A4NLJ3</accession>
<dbReference type="PANTHER" id="PTHR30128:SF19">
    <property type="entry name" value="PHOTOSYSTEM I P700 CHLOROPHYLL A APOPROTEIN A1-RELATED"/>
    <property type="match status" value="1"/>
</dbReference>
<dbReference type="Proteomes" id="UP000447434">
    <property type="component" value="Chromosome 23"/>
</dbReference>
<name>A0A6A4NLJ3_LUPAL</name>
<evidence type="ECO:0000313" key="2">
    <source>
        <dbReference type="EMBL" id="KAE9587527.1"/>
    </source>
</evidence>